<name>A0A0F9C3Z3_9ZZZZ</name>
<proteinExistence type="predicted"/>
<gene>
    <name evidence="2" type="ORF">LCGC14_2369800</name>
</gene>
<dbReference type="AlphaFoldDB" id="A0A0F9C3Z3"/>
<evidence type="ECO:0000313" key="2">
    <source>
        <dbReference type="EMBL" id="KKL28969.1"/>
    </source>
</evidence>
<dbReference type="EMBL" id="LAZR01034904">
    <property type="protein sequence ID" value="KKL28969.1"/>
    <property type="molecule type" value="Genomic_DNA"/>
</dbReference>
<comment type="caution">
    <text evidence="2">The sequence shown here is derived from an EMBL/GenBank/DDBJ whole genome shotgun (WGS) entry which is preliminary data.</text>
</comment>
<protein>
    <submittedName>
        <fullName evidence="2">Uncharacterized protein</fullName>
    </submittedName>
</protein>
<accession>A0A0F9C3Z3</accession>
<organism evidence="2">
    <name type="scientific">marine sediment metagenome</name>
    <dbReference type="NCBI Taxonomy" id="412755"/>
    <lineage>
        <taxon>unclassified sequences</taxon>
        <taxon>metagenomes</taxon>
        <taxon>ecological metagenomes</taxon>
    </lineage>
</organism>
<reference evidence="2" key="1">
    <citation type="journal article" date="2015" name="Nature">
        <title>Complex archaea that bridge the gap between prokaryotes and eukaryotes.</title>
        <authorList>
            <person name="Spang A."/>
            <person name="Saw J.H."/>
            <person name="Jorgensen S.L."/>
            <person name="Zaremba-Niedzwiedzka K."/>
            <person name="Martijn J."/>
            <person name="Lind A.E."/>
            <person name="van Eijk R."/>
            <person name="Schleper C."/>
            <person name="Guy L."/>
            <person name="Ettema T.J."/>
        </authorList>
    </citation>
    <scope>NUCLEOTIDE SEQUENCE</scope>
</reference>
<evidence type="ECO:0000256" key="1">
    <source>
        <dbReference type="SAM" id="MobiDB-lite"/>
    </source>
</evidence>
<sequence length="42" mass="4741">MAEDETAEVRGGTVTSDDGKKVRRVRARDFNKLADEVKQTFN</sequence>
<feature type="non-terminal residue" evidence="2">
    <location>
        <position position="42"/>
    </location>
</feature>
<feature type="region of interest" description="Disordered" evidence="1">
    <location>
        <begin position="1"/>
        <end position="22"/>
    </location>
</feature>